<gene>
    <name evidence="2" type="ORF">Aau02nite_67280</name>
</gene>
<accession>A0A919SPU1</accession>
<name>A0A919SPU1_9ACTN</name>
<evidence type="ECO:0000313" key="3">
    <source>
        <dbReference type="Proteomes" id="UP000681340"/>
    </source>
</evidence>
<evidence type="ECO:0000256" key="1">
    <source>
        <dbReference type="SAM" id="Phobius"/>
    </source>
</evidence>
<dbReference type="Pfam" id="PF11139">
    <property type="entry name" value="SfLAP"/>
    <property type="match status" value="1"/>
</dbReference>
<keyword evidence="1" id="KW-0472">Membrane</keyword>
<feature type="transmembrane region" description="Helical" evidence="1">
    <location>
        <begin position="127"/>
        <end position="152"/>
    </location>
</feature>
<dbReference type="AlphaFoldDB" id="A0A919SPU1"/>
<feature type="transmembrane region" description="Helical" evidence="1">
    <location>
        <begin position="40"/>
        <end position="62"/>
    </location>
</feature>
<dbReference type="Proteomes" id="UP000681340">
    <property type="component" value="Unassembled WGS sequence"/>
</dbReference>
<keyword evidence="3" id="KW-1185">Reference proteome</keyword>
<feature type="transmembrane region" description="Helical" evidence="1">
    <location>
        <begin position="209"/>
        <end position="227"/>
    </location>
</feature>
<feature type="transmembrane region" description="Helical" evidence="1">
    <location>
        <begin position="6"/>
        <end position="28"/>
    </location>
</feature>
<reference evidence="2" key="1">
    <citation type="submission" date="2021-03" db="EMBL/GenBank/DDBJ databases">
        <title>Whole genome shotgun sequence of Actinoplanes auranticolor NBRC 12245.</title>
        <authorList>
            <person name="Komaki H."/>
            <person name="Tamura T."/>
        </authorList>
    </citation>
    <scope>NUCLEOTIDE SEQUENCE</scope>
    <source>
        <strain evidence="2">NBRC 12245</strain>
    </source>
</reference>
<evidence type="ECO:0000313" key="2">
    <source>
        <dbReference type="EMBL" id="GIM75704.1"/>
    </source>
</evidence>
<organism evidence="2 3">
    <name type="scientific">Actinoplanes auranticolor</name>
    <dbReference type="NCBI Taxonomy" id="47988"/>
    <lineage>
        <taxon>Bacteria</taxon>
        <taxon>Bacillati</taxon>
        <taxon>Actinomycetota</taxon>
        <taxon>Actinomycetes</taxon>
        <taxon>Micromonosporales</taxon>
        <taxon>Micromonosporaceae</taxon>
        <taxon>Actinoplanes</taxon>
    </lineage>
</organism>
<dbReference type="RefSeq" id="WP_212992600.1">
    <property type="nucleotide sequence ID" value="NZ_BAABEA010000001.1"/>
</dbReference>
<dbReference type="EMBL" id="BOQL01000058">
    <property type="protein sequence ID" value="GIM75704.1"/>
    <property type="molecule type" value="Genomic_DNA"/>
</dbReference>
<keyword evidence="1" id="KW-1133">Transmembrane helix</keyword>
<keyword evidence="1" id="KW-0812">Transmembrane</keyword>
<dbReference type="InterPro" id="IPR021315">
    <property type="entry name" value="Gap/Sap"/>
</dbReference>
<comment type="caution">
    <text evidence="2">The sequence shown here is derived from an EMBL/GenBank/DDBJ whole genome shotgun (WGS) entry which is preliminary data.</text>
</comment>
<feature type="transmembrane region" description="Helical" evidence="1">
    <location>
        <begin position="74"/>
        <end position="93"/>
    </location>
</feature>
<protein>
    <recommendedName>
        <fullName evidence="4">Sap-like sulfolipid-1-addressing protein</fullName>
    </recommendedName>
</protein>
<evidence type="ECO:0008006" key="4">
    <source>
        <dbReference type="Google" id="ProtNLM"/>
    </source>
</evidence>
<proteinExistence type="predicted"/>
<feature type="transmembrane region" description="Helical" evidence="1">
    <location>
        <begin position="164"/>
        <end position="188"/>
    </location>
</feature>
<sequence>MEWTLVAALAGLALVDSTSVGTLLIPLWMMLEPKLRVRQFFVYLATVAGFYFVVGLVLITGAGSLRGLLDGNDVVAWVQLVAGVALVLLSFYFEPKRVRRRRARRGGTDPTTRWQARLSTAEASPRAMAGLGVTAAGIEVLSMVPYLAAIGLLTAADVGAPGRVALLTGYVVVMVLPALLLLGVRTALGSRIERPLQLVSAWMSRHLDGALGWVLAIIGVLLAQDAVSRLHLFG</sequence>